<name>A0A0B5EQT0_STRA4</name>
<dbReference type="Proteomes" id="UP000031523">
    <property type="component" value="Chromosome"/>
</dbReference>
<proteinExistence type="predicted"/>
<dbReference type="EMBL" id="CP010519">
    <property type="protein sequence ID" value="AJE83954.1"/>
    <property type="molecule type" value="Genomic_DNA"/>
</dbReference>
<gene>
    <name evidence="1" type="ORF">SLNWT_3578</name>
</gene>
<organism evidence="1 2">
    <name type="scientific">Streptomyces albus (strain ATCC 21838 / DSM 41398 / FERM P-419 / JCM 4703 / NBRC 107858)</name>
    <dbReference type="NCBI Taxonomy" id="1081613"/>
    <lineage>
        <taxon>Bacteria</taxon>
        <taxon>Bacillati</taxon>
        <taxon>Actinomycetota</taxon>
        <taxon>Actinomycetes</taxon>
        <taxon>Kitasatosporales</taxon>
        <taxon>Streptomycetaceae</taxon>
        <taxon>Streptomyces</taxon>
    </lineage>
</organism>
<dbReference type="AlphaFoldDB" id="A0A0B5EQT0"/>
<accession>A0A0B5EQT0</accession>
<evidence type="ECO:0000313" key="2">
    <source>
        <dbReference type="Proteomes" id="UP000031523"/>
    </source>
</evidence>
<reference evidence="1 2" key="1">
    <citation type="submission" date="2015-01" db="EMBL/GenBank/DDBJ databases">
        <title>Enhanced salinomycin production by adjusting the supply of polyketide extender units in Streptomyce albus DSM 41398.</title>
        <authorList>
            <person name="Lu C."/>
        </authorList>
    </citation>
    <scope>NUCLEOTIDE SEQUENCE [LARGE SCALE GENOMIC DNA]</scope>
    <source>
        <strain evidence="2">ATCC 21838 / DSM 41398 / FERM P-419 / JCM 4703 / NBRC 107858</strain>
    </source>
</reference>
<dbReference type="KEGG" id="sals:SLNWT_3578"/>
<evidence type="ECO:0000313" key="1">
    <source>
        <dbReference type="EMBL" id="AJE83954.1"/>
    </source>
</evidence>
<protein>
    <submittedName>
        <fullName evidence="1">Uncharacterized protein</fullName>
    </submittedName>
</protein>
<sequence>MAGRTKKTPPGAFAPTEVISDFVDTAGVTKMSARGGS</sequence>
<keyword evidence="2" id="KW-1185">Reference proteome</keyword>